<reference evidence="1 2" key="1">
    <citation type="submission" date="2020-07" db="EMBL/GenBank/DDBJ databases">
        <title>Definition of the novel symbiovar canariense within Mesorhizobium novociceri, a new species of genus Mesorhizobium nodulating Cicer canariense in the Caldera de Taburiente National Park (La Palma, Canary Islands).</title>
        <authorList>
            <person name="Leon-Barrios M."/>
            <person name="Perez-Yepez J."/>
            <person name="Flores-Felix J.D."/>
            <person name="Ramirez-Baena M.H."/>
            <person name="Pulido-Suarez L."/>
            <person name="Igual J.M."/>
            <person name="Velazquez E."/>
            <person name="Peix A."/>
        </authorList>
    </citation>
    <scope>NUCLEOTIDE SEQUENCE [LARGE SCALE GENOMIC DNA]</scope>
    <source>
        <strain evidence="1 2">CCANP35</strain>
    </source>
</reference>
<name>A0A838B744_9HYPH</name>
<gene>
    <name evidence="1" type="ORF">H0241_15935</name>
</gene>
<sequence length="62" mass="6766">MTQPTLFVDEVRVVVDKNFVHLVGLTTADGGSQSEQSHVVMSNEAFRKLLADGRSRLARGGH</sequence>
<proteinExistence type="predicted"/>
<dbReference type="Proteomes" id="UP000558284">
    <property type="component" value="Unassembled WGS sequence"/>
</dbReference>
<comment type="caution">
    <text evidence="1">The sequence shown here is derived from an EMBL/GenBank/DDBJ whole genome shotgun (WGS) entry which is preliminary data.</text>
</comment>
<evidence type="ECO:0000313" key="2">
    <source>
        <dbReference type="Proteomes" id="UP000558284"/>
    </source>
</evidence>
<dbReference type="AlphaFoldDB" id="A0A838B744"/>
<accession>A0A838B744</accession>
<dbReference type="RefSeq" id="WP_181058619.1">
    <property type="nucleotide sequence ID" value="NZ_JACDTY010000007.1"/>
</dbReference>
<protein>
    <submittedName>
        <fullName evidence="1">Uncharacterized protein</fullName>
    </submittedName>
</protein>
<keyword evidence="2" id="KW-1185">Reference proteome</keyword>
<dbReference type="EMBL" id="JACDTY010000007">
    <property type="protein sequence ID" value="MBA1141739.1"/>
    <property type="molecule type" value="Genomic_DNA"/>
</dbReference>
<evidence type="ECO:0000313" key="1">
    <source>
        <dbReference type="EMBL" id="MBA1141739.1"/>
    </source>
</evidence>
<organism evidence="1 2">
    <name type="scientific">Mesorhizobium neociceri</name>
    <dbReference type="NCBI Taxonomy" id="1307853"/>
    <lineage>
        <taxon>Bacteria</taxon>
        <taxon>Pseudomonadati</taxon>
        <taxon>Pseudomonadota</taxon>
        <taxon>Alphaproteobacteria</taxon>
        <taxon>Hyphomicrobiales</taxon>
        <taxon>Phyllobacteriaceae</taxon>
        <taxon>Mesorhizobium</taxon>
    </lineage>
</organism>